<dbReference type="Gene3D" id="1.50.10.10">
    <property type="match status" value="1"/>
</dbReference>
<dbReference type="InterPro" id="IPR008928">
    <property type="entry name" value="6-hairpin_glycosidase_sf"/>
</dbReference>
<evidence type="ECO:0000256" key="1">
    <source>
        <dbReference type="ARBA" id="ARBA00010833"/>
    </source>
</evidence>
<dbReference type="InterPro" id="IPR004888">
    <property type="entry name" value="Glycoside_hydrolase_63"/>
</dbReference>
<feature type="domain" description="Mannosylglycerate hydrolase MGH1-like glycoside hydrolase" evidence="4">
    <location>
        <begin position="49"/>
        <end position="403"/>
    </location>
</feature>
<gene>
    <name evidence="5" type="ORF">UU29_C0006G0052</name>
</gene>
<dbReference type="PANTHER" id="PTHR10412:SF11">
    <property type="entry name" value="MANNOSYL-OLIGOSACCHARIDE GLUCOSIDASE"/>
    <property type="match status" value="1"/>
</dbReference>
<evidence type="ECO:0000256" key="2">
    <source>
        <dbReference type="ARBA" id="ARBA00022801"/>
    </source>
</evidence>
<dbReference type="AlphaFoldDB" id="A0A0G0U2P0"/>
<dbReference type="InterPro" id="IPR012341">
    <property type="entry name" value="6hp_glycosidase-like_sf"/>
</dbReference>
<dbReference type="InterPro" id="IPR054491">
    <property type="entry name" value="MGH1-like_GH"/>
</dbReference>
<keyword evidence="3" id="KW-0326">Glycosidase</keyword>
<dbReference type="GO" id="GO:0009311">
    <property type="term" value="P:oligosaccharide metabolic process"/>
    <property type="evidence" value="ECO:0007669"/>
    <property type="project" value="InterPro"/>
</dbReference>
<evidence type="ECO:0000313" key="6">
    <source>
        <dbReference type="Proteomes" id="UP000034601"/>
    </source>
</evidence>
<dbReference type="PANTHER" id="PTHR10412">
    <property type="entry name" value="MANNOSYL-OLIGOSACCHARIDE GLUCOSIDASE"/>
    <property type="match status" value="1"/>
</dbReference>
<evidence type="ECO:0000259" key="4">
    <source>
        <dbReference type="Pfam" id="PF22422"/>
    </source>
</evidence>
<reference evidence="5 6" key="1">
    <citation type="journal article" date="2015" name="Nature">
        <title>rRNA introns, odd ribosomes, and small enigmatic genomes across a large radiation of phyla.</title>
        <authorList>
            <person name="Brown C.T."/>
            <person name="Hug L.A."/>
            <person name="Thomas B.C."/>
            <person name="Sharon I."/>
            <person name="Castelle C.J."/>
            <person name="Singh A."/>
            <person name="Wilkins M.J."/>
            <person name="Williams K.H."/>
            <person name="Banfield J.F."/>
        </authorList>
    </citation>
    <scope>NUCLEOTIDE SEQUENCE [LARGE SCALE GENOMIC DNA]</scope>
</reference>
<comment type="caution">
    <text evidence="5">The sequence shown here is derived from an EMBL/GenBank/DDBJ whole genome shotgun (WGS) entry which is preliminary data.</text>
</comment>
<evidence type="ECO:0000256" key="3">
    <source>
        <dbReference type="ARBA" id="ARBA00023295"/>
    </source>
</evidence>
<dbReference type="Proteomes" id="UP000034601">
    <property type="component" value="Unassembled WGS sequence"/>
</dbReference>
<sequence>MEQLKELLSLYSKPTSYYTQFKKSSHHLLLKNRRFFKQFQYTVPSPTSYPYQWLWDSIFHALVLGHFSPKDAKKELLSLVSKQFPNGLIPHMIYWKKGKVINLDWGKNGTSSITQPPLLAYAVWKIYQKDRDQKFLEDIYPHLSAYYHYLLIDRDPRENHLIGIINPDESGEDDSPRFDIPLRLPPQHTQQENFKRRLNLIKQNFKTCHFDAPFCMKNFFWVKDVPFNAIIVESLGCLANIAAQVKHKEEARYFSKKALLIRDAMRKLMMEDGIFWSTYDQDYKKIKVLTWAIFAPLFAKIYTPEEARSAVKDHLLNPDEFYLKFLVPTVSRSEPSFNANGFWRGPVWMATNWFIYKGLVNYGFFNLAQELLESSIKLIKQSGFREQFNPLTGEGRGAKEFTWGTLIIDMIEDRLD</sequence>
<comment type="similarity">
    <text evidence="1">Belongs to the glycosyl hydrolase 63 family.</text>
</comment>
<dbReference type="SUPFAM" id="SSF48208">
    <property type="entry name" value="Six-hairpin glycosidases"/>
    <property type="match status" value="1"/>
</dbReference>
<protein>
    <submittedName>
        <fullName evidence="5">Trehalase-like protein</fullName>
    </submittedName>
</protein>
<accession>A0A0G0U2P0</accession>
<keyword evidence="2" id="KW-0378">Hydrolase</keyword>
<name>A0A0G0U2P0_9BACT</name>
<dbReference type="Pfam" id="PF22422">
    <property type="entry name" value="MGH1-like_GH"/>
    <property type="match status" value="1"/>
</dbReference>
<evidence type="ECO:0000313" key="5">
    <source>
        <dbReference type="EMBL" id="KKR83363.1"/>
    </source>
</evidence>
<dbReference type="GO" id="GO:0004573">
    <property type="term" value="F:Glc3Man9GlcNAc2 oligosaccharide glucosidase activity"/>
    <property type="evidence" value="ECO:0007669"/>
    <property type="project" value="InterPro"/>
</dbReference>
<dbReference type="GO" id="GO:0006487">
    <property type="term" value="P:protein N-linked glycosylation"/>
    <property type="evidence" value="ECO:0007669"/>
    <property type="project" value="TreeGrafter"/>
</dbReference>
<proteinExistence type="inferred from homology"/>
<dbReference type="EMBL" id="LCAB01000006">
    <property type="protein sequence ID" value="KKR83363.1"/>
    <property type="molecule type" value="Genomic_DNA"/>
</dbReference>
<organism evidence="5 6">
    <name type="scientific">Candidatus Daviesbacteria bacterium GW2011_GWA2_40_9</name>
    <dbReference type="NCBI Taxonomy" id="1618424"/>
    <lineage>
        <taxon>Bacteria</taxon>
        <taxon>Candidatus Daviesiibacteriota</taxon>
    </lineage>
</organism>